<dbReference type="GO" id="GO:0006887">
    <property type="term" value="P:exocytosis"/>
    <property type="evidence" value="ECO:0007669"/>
    <property type="project" value="TreeGrafter"/>
</dbReference>
<evidence type="ECO:0000256" key="3">
    <source>
        <dbReference type="ARBA" id="ARBA00022692"/>
    </source>
</evidence>
<name>A0A9D4B3E9_9SAUR</name>
<dbReference type="GO" id="GO:0000149">
    <property type="term" value="F:SNARE binding"/>
    <property type="evidence" value="ECO:0007669"/>
    <property type="project" value="TreeGrafter"/>
</dbReference>
<proteinExistence type="predicted"/>
<evidence type="ECO:0000256" key="8">
    <source>
        <dbReference type="SAM" id="Phobius"/>
    </source>
</evidence>
<feature type="transmembrane region" description="Helical" evidence="8">
    <location>
        <begin position="85"/>
        <end position="106"/>
    </location>
</feature>
<evidence type="ECO:0000256" key="6">
    <source>
        <dbReference type="ARBA" id="ARBA00023054"/>
    </source>
</evidence>
<sequence length="107" mass="11790">MVQHESRQVRGAGGGRVPGIHVCHCLCVLAVWLWLGCLCVSRAAQGEMIDRIEYNVEHSVDYVERAVSDTKKAVKYQSKARRKKIMIIICCVVLGIVIASTFGGIFG</sequence>
<dbReference type="EMBL" id="JAHDVG010000473">
    <property type="protein sequence ID" value="KAH1179114.1"/>
    <property type="molecule type" value="Genomic_DNA"/>
</dbReference>
<dbReference type="GO" id="GO:0031201">
    <property type="term" value="C:SNARE complex"/>
    <property type="evidence" value="ECO:0007669"/>
    <property type="project" value="TreeGrafter"/>
</dbReference>
<keyword evidence="3 8" id="KW-0812">Transmembrane</keyword>
<feature type="transmembrane region" description="Helical" evidence="8">
    <location>
        <begin position="19"/>
        <end position="41"/>
    </location>
</feature>
<reference evidence="10" key="1">
    <citation type="submission" date="2021-09" db="EMBL/GenBank/DDBJ databases">
        <title>The genome of Mauremys mutica provides insights into the evolution of semi-aquatic lifestyle.</title>
        <authorList>
            <person name="Gong S."/>
            <person name="Gao Y."/>
        </authorList>
    </citation>
    <scope>NUCLEOTIDE SEQUENCE</scope>
    <source>
        <strain evidence="10">MM-2020</strain>
        <tissue evidence="10">Muscle</tissue>
    </source>
</reference>
<dbReference type="PROSITE" id="PS50192">
    <property type="entry name" value="T_SNARE"/>
    <property type="match status" value="1"/>
</dbReference>
<evidence type="ECO:0000256" key="7">
    <source>
        <dbReference type="ARBA" id="ARBA00023136"/>
    </source>
</evidence>
<dbReference type="SUPFAM" id="SSF58038">
    <property type="entry name" value="SNARE fusion complex"/>
    <property type="match status" value="1"/>
</dbReference>
<keyword evidence="4" id="KW-0532">Neurotransmitter transport</keyword>
<keyword evidence="6" id="KW-0175">Coiled coil</keyword>
<protein>
    <recommendedName>
        <fullName evidence="9">t-SNARE coiled-coil homology domain-containing protein</fullName>
    </recommendedName>
</protein>
<keyword evidence="5 8" id="KW-1133">Transmembrane helix</keyword>
<dbReference type="GO" id="GO:0005886">
    <property type="term" value="C:plasma membrane"/>
    <property type="evidence" value="ECO:0007669"/>
    <property type="project" value="TreeGrafter"/>
</dbReference>
<keyword evidence="7 8" id="KW-0472">Membrane</keyword>
<dbReference type="GO" id="GO:0006836">
    <property type="term" value="P:neurotransmitter transport"/>
    <property type="evidence" value="ECO:0007669"/>
    <property type="project" value="UniProtKB-KW"/>
</dbReference>
<dbReference type="GO" id="GO:0005484">
    <property type="term" value="F:SNAP receptor activity"/>
    <property type="evidence" value="ECO:0007669"/>
    <property type="project" value="TreeGrafter"/>
</dbReference>
<keyword evidence="2" id="KW-0813">Transport</keyword>
<comment type="caution">
    <text evidence="10">The sequence shown here is derived from an EMBL/GenBank/DDBJ whole genome shotgun (WGS) entry which is preliminary data.</text>
</comment>
<dbReference type="PANTHER" id="PTHR19957">
    <property type="entry name" value="SYNTAXIN"/>
    <property type="match status" value="1"/>
</dbReference>
<evidence type="ECO:0000313" key="10">
    <source>
        <dbReference type="EMBL" id="KAH1179114.1"/>
    </source>
</evidence>
<dbReference type="PANTHER" id="PTHR19957:SF424">
    <property type="entry name" value="SYNTAXIN-1A"/>
    <property type="match status" value="1"/>
</dbReference>
<dbReference type="GO" id="GO:0048278">
    <property type="term" value="P:vesicle docking"/>
    <property type="evidence" value="ECO:0007669"/>
    <property type="project" value="TreeGrafter"/>
</dbReference>
<evidence type="ECO:0000259" key="9">
    <source>
        <dbReference type="PROSITE" id="PS50192"/>
    </source>
</evidence>
<organism evidence="10 11">
    <name type="scientific">Mauremys mutica</name>
    <name type="common">yellowpond turtle</name>
    <dbReference type="NCBI Taxonomy" id="74926"/>
    <lineage>
        <taxon>Eukaryota</taxon>
        <taxon>Metazoa</taxon>
        <taxon>Chordata</taxon>
        <taxon>Craniata</taxon>
        <taxon>Vertebrata</taxon>
        <taxon>Euteleostomi</taxon>
        <taxon>Archelosauria</taxon>
        <taxon>Testudinata</taxon>
        <taxon>Testudines</taxon>
        <taxon>Cryptodira</taxon>
        <taxon>Durocryptodira</taxon>
        <taxon>Testudinoidea</taxon>
        <taxon>Geoemydidae</taxon>
        <taxon>Geoemydinae</taxon>
        <taxon>Mauremys</taxon>
    </lineage>
</organism>
<dbReference type="AlphaFoldDB" id="A0A9D4B3E9"/>
<evidence type="ECO:0000313" key="11">
    <source>
        <dbReference type="Proteomes" id="UP000827986"/>
    </source>
</evidence>
<accession>A0A9D4B3E9</accession>
<dbReference type="InterPro" id="IPR000727">
    <property type="entry name" value="T_SNARE_dom"/>
</dbReference>
<evidence type="ECO:0000256" key="4">
    <source>
        <dbReference type="ARBA" id="ARBA00022775"/>
    </source>
</evidence>
<gene>
    <name evidence="10" type="ORF">KIL84_000445</name>
</gene>
<dbReference type="GO" id="GO:0006906">
    <property type="term" value="P:vesicle fusion"/>
    <property type="evidence" value="ECO:0007669"/>
    <property type="project" value="TreeGrafter"/>
</dbReference>
<dbReference type="InterPro" id="IPR045242">
    <property type="entry name" value="Syntaxin"/>
</dbReference>
<evidence type="ECO:0000256" key="1">
    <source>
        <dbReference type="ARBA" id="ARBA00004211"/>
    </source>
</evidence>
<feature type="domain" description="T-SNARE coiled-coil homology" evidence="9">
    <location>
        <begin position="45"/>
        <end position="73"/>
    </location>
</feature>
<dbReference type="Proteomes" id="UP000827986">
    <property type="component" value="Unassembled WGS sequence"/>
</dbReference>
<keyword evidence="11" id="KW-1185">Reference proteome</keyword>
<comment type="subcellular location">
    <subcellularLocation>
        <location evidence="1">Membrane</location>
        <topology evidence="1">Single-pass type IV membrane protein</topology>
    </subcellularLocation>
</comment>
<evidence type="ECO:0000256" key="2">
    <source>
        <dbReference type="ARBA" id="ARBA00022448"/>
    </source>
</evidence>
<dbReference type="GO" id="GO:0012505">
    <property type="term" value="C:endomembrane system"/>
    <property type="evidence" value="ECO:0007669"/>
    <property type="project" value="TreeGrafter"/>
</dbReference>
<dbReference type="GO" id="GO:0006886">
    <property type="term" value="P:intracellular protein transport"/>
    <property type="evidence" value="ECO:0007669"/>
    <property type="project" value="TreeGrafter"/>
</dbReference>
<evidence type="ECO:0000256" key="5">
    <source>
        <dbReference type="ARBA" id="ARBA00022989"/>
    </source>
</evidence>
<dbReference type="Gene3D" id="1.20.5.110">
    <property type="match status" value="1"/>
</dbReference>
<dbReference type="Pfam" id="PF05739">
    <property type="entry name" value="SNARE"/>
    <property type="match status" value="1"/>
</dbReference>